<reference evidence="3 4" key="1">
    <citation type="journal article" date="2017" name="Genome Announc.">
        <title>Complete Genome Sequence of Burkholderia stabilis FERMP-21014.</title>
        <authorList>
            <person name="Konishi K."/>
            <person name="Kumagai T."/>
            <person name="Sakasegawa S."/>
            <person name="Tamura T."/>
        </authorList>
    </citation>
    <scope>NUCLEOTIDE SEQUENCE [LARGE SCALE GENOMIC DNA]</scope>
    <source>
        <strain evidence="3 4">FERMP-21014</strain>
    </source>
</reference>
<dbReference type="PANTHER" id="PTHR46797:SF20">
    <property type="entry name" value="BLR4304 PROTEIN"/>
    <property type="match status" value="1"/>
</dbReference>
<evidence type="ECO:0000259" key="2">
    <source>
        <dbReference type="PROSITE" id="PS50943"/>
    </source>
</evidence>
<proteinExistence type="predicted"/>
<dbReference type="SUPFAM" id="SSF47413">
    <property type="entry name" value="lambda repressor-like DNA-binding domains"/>
    <property type="match status" value="1"/>
</dbReference>
<dbReference type="Pfam" id="PF07883">
    <property type="entry name" value="Cupin_2"/>
    <property type="match status" value="1"/>
</dbReference>
<protein>
    <submittedName>
        <fullName evidence="3">Transcriptional regulator</fullName>
    </submittedName>
</protein>
<keyword evidence="1" id="KW-0238">DNA-binding</keyword>
<dbReference type="InterPro" id="IPR011051">
    <property type="entry name" value="RmlC_Cupin_sf"/>
</dbReference>
<dbReference type="CDD" id="cd00093">
    <property type="entry name" value="HTH_XRE"/>
    <property type="match status" value="1"/>
</dbReference>
<organism evidence="3 4">
    <name type="scientific">Burkholderia stabilis</name>
    <dbReference type="NCBI Taxonomy" id="95485"/>
    <lineage>
        <taxon>Bacteria</taxon>
        <taxon>Pseudomonadati</taxon>
        <taxon>Pseudomonadota</taxon>
        <taxon>Betaproteobacteria</taxon>
        <taxon>Burkholderiales</taxon>
        <taxon>Burkholderiaceae</taxon>
        <taxon>Burkholderia</taxon>
        <taxon>Burkholderia cepacia complex</taxon>
    </lineage>
</organism>
<dbReference type="Pfam" id="PF01381">
    <property type="entry name" value="HTH_3"/>
    <property type="match status" value="1"/>
</dbReference>
<sequence length="277" mass="30281">MQRAAPIRTRVVHAARTGHASFASSDARVAVTPTVGDFDENYHIRENIFSYTTKPVFTPRVAPRIRMPKSTVPVPPPTDAPPQLDHQTVGARLRDARKSRGLTLAQLSERSGIAVSTISKAERGDIALTYDKFAALTHALALDFDTMFGRPAPAGAMTPSFTPAGQQMVYDTPNYAYGMLANDLTGKRMVPVRGRIHARKLSDFADYIRHSGEEFVFVLSGELELRFENGHAYRLGAGDSLYFDSAVGHVYLSLGDTDAEVLACCVDGDARRPRDAI</sequence>
<name>A0A1Y1BKH5_9BURK</name>
<dbReference type="GO" id="GO:0005829">
    <property type="term" value="C:cytosol"/>
    <property type="evidence" value="ECO:0007669"/>
    <property type="project" value="TreeGrafter"/>
</dbReference>
<dbReference type="InterPro" id="IPR013096">
    <property type="entry name" value="Cupin_2"/>
</dbReference>
<dbReference type="SUPFAM" id="SSF51182">
    <property type="entry name" value="RmlC-like cupins"/>
    <property type="match status" value="1"/>
</dbReference>
<dbReference type="Gene3D" id="1.10.260.40">
    <property type="entry name" value="lambda repressor-like DNA-binding domains"/>
    <property type="match status" value="1"/>
</dbReference>
<evidence type="ECO:0000256" key="1">
    <source>
        <dbReference type="ARBA" id="ARBA00023125"/>
    </source>
</evidence>
<evidence type="ECO:0000313" key="3">
    <source>
        <dbReference type="EMBL" id="BAX60520.1"/>
    </source>
</evidence>
<dbReference type="InterPro" id="IPR014710">
    <property type="entry name" value="RmlC-like_jellyroll"/>
</dbReference>
<dbReference type="PANTHER" id="PTHR46797">
    <property type="entry name" value="HTH-TYPE TRANSCRIPTIONAL REGULATOR"/>
    <property type="match status" value="1"/>
</dbReference>
<gene>
    <name evidence="3" type="ORF">BSFP_033810</name>
</gene>
<evidence type="ECO:0000313" key="4">
    <source>
        <dbReference type="Proteomes" id="UP000218432"/>
    </source>
</evidence>
<dbReference type="InterPro" id="IPR010982">
    <property type="entry name" value="Lambda_DNA-bd_dom_sf"/>
</dbReference>
<dbReference type="InterPro" id="IPR001387">
    <property type="entry name" value="Cro/C1-type_HTH"/>
</dbReference>
<dbReference type="InterPro" id="IPR050807">
    <property type="entry name" value="TransReg_Diox_bact_type"/>
</dbReference>
<dbReference type="GO" id="GO:0003677">
    <property type="term" value="F:DNA binding"/>
    <property type="evidence" value="ECO:0007669"/>
    <property type="project" value="UniProtKB-KW"/>
</dbReference>
<dbReference type="SMART" id="SM00530">
    <property type="entry name" value="HTH_XRE"/>
    <property type="match status" value="1"/>
</dbReference>
<accession>A0A1Y1BKH5</accession>
<dbReference type="CDD" id="cd02209">
    <property type="entry name" value="cupin_XRE_C"/>
    <property type="match status" value="1"/>
</dbReference>
<dbReference type="EMBL" id="AP018112">
    <property type="protein sequence ID" value="BAX60520.1"/>
    <property type="molecule type" value="Genomic_DNA"/>
</dbReference>
<dbReference type="AlphaFoldDB" id="A0A1Y1BKH5"/>
<dbReference type="PROSITE" id="PS50943">
    <property type="entry name" value="HTH_CROC1"/>
    <property type="match status" value="1"/>
</dbReference>
<dbReference type="GO" id="GO:0003700">
    <property type="term" value="F:DNA-binding transcription factor activity"/>
    <property type="evidence" value="ECO:0007669"/>
    <property type="project" value="TreeGrafter"/>
</dbReference>
<dbReference type="Proteomes" id="UP000218432">
    <property type="component" value="Chromosome 2"/>
</dbReference>
<feature type="domain" description="HTH cro/C1-type" evidence="2">
    <location>
        <begin position="93"/>
        <end position="147"/>
    </location>
</feature>
<dbReference type="Gene3D" id="2.60.120.10">
    <property type="entry name" value="Jelly Rolls"/>
    <property type="match status" value="1"/>
</dbReference>